<accession>A0A8J2PKR0</accession>
<evidence type="ECO:0000313" key="4">
    <source>
        <dbReference type="Proteomes" id="UP000708208"/>
    </source>
</evidence>
<dbReference type="EMBL" id="CAJVCH010533773">
    <property type="protein sequence ID" value="CAG7824728.1"/>
    <property type="molecule type" value="Genomic_DNA"/>
</dbReference>
<dbReference type="Pfam" id="PF17921">
    <property type="entry name" value="Integrase_H2C2"/>
    <property type="match status" value="1"/>
</dbReference>
<sequence>MAFYTRQTIKTPIGFGYCVYKVLQHRVFKEIHETALGHQGYHKTLQVIKSRFTWPRIDQNVRCFLKHCQTCLFHNVNYEVSKGYTPVIAPVEPMTRIAIDFIGEFKRTQRNKRAALSIVDQSTRWLEAYPTKDLTTSSAIHAISSWILRFSTPSVIVCDNGAAFTSQEFQDFCARKGIKLIFISPNHPSSNGICERTHANINRMIAKHVDENQKNWDTLLPQVSARLNSAVNEVTKYSPYFLLYGRHPNLTVDGILPVVKMYLQT</sequence>
<keyword evidence="4" id="KW-1185">Reference proteome</keyword>
<gene>
    <name evidence="3" type="ORF">AFUS01_LOCUS34872</name>
</gene>
<protein>
    <recommendedName>
        <fullName evidence="1">RNA-directed DNA polymerase</fullName>
        <ecNumber evidence="1">2.7.7.49</ecNumber>
    </recommendedName>
</protein>
<comment type="caution">
    <text evidence="3">The sequence shown here is derived from an EMBL/GenBank/DDBJ whole genome shotgun (WGS) entry which is preliminary data.</text>
</comment>
<dbReference type="GO" id="GO:0015074">
    <property type="term" value="P:DNA integration"/>
    <property type="evidence" value="ECO:0007669"/>
    <property type="project" value="InterPro"/>
</dbReference>
<dbReference type="InterPro" id="IPR001584">
    <property type="entry name" value="Integrase_cat-core"/>
</dbReference>
<dbReference type="PANTHER" id="PTHR37984:SF15">
    <property type="entry name" value="INTEGRASE CATALYTIC DOMAIN-CONTAINING PROTEIN"/>
    <property type="match status" value="1"/>
</dbReference>
<dbReference type="OrthoDB" id="6752380at2759"/>
<dbReference type="EC" id="2.7.7.49" evidence="1"/>
<dbReference type="AlphaFoldDB" id="A0A8J2PKR0"/>
<dbReference type="PROSITE" id="PS50994">
    <property type="entry name" value="INTEGRASE"/>
    <property type="match status" value="1"/>
</dbReference>
<evidence type="ECO:0000256" key="1">
    <source>
        <dbReference type="ARBA" id="ARBA00012493"/>
    </source>
</evidence>
<dbReference type="PANTHER" id="PTHR37984">
    <property type="entry name" value="PROTEIN CBG26694"/>
    <property type="match status" value="1"/>
</dbReference>
<feature type="non-terminal residue" evidence="3">
    <location>
        <position position="265"/>
    </location>
</feature>
<evidence type="ECO:0000259" key="2">
    <source>
        <dbReference type="PROSITE" id="PS50994"/>
    </source>
</evidence>
<dbReference type="InterPro" id="IPR050951">
    <property type="entry name" value="Retrovirus_Pol_polyprotein"/>
</dbReference>
<dbReference type="Proteomes" id="UP000708208">
    <property type="component" value="Unassembled WGS sequence"/>
</dbReference>
<evidence type="ECO:0000313" key="3">
    <source>
        <dbReference type="EMBL" id="CAG7824728.1"/>
    </source>
</evidence>
<proteinExistence type="predicted"/>
<dbReference type="FunFam" id="3.30.420.10:FF:000032">
    <property type="entry name" value="Retrovirus-related Pol polyprotein from transposon 297-like Protein"/>
    <property type="match status" value="1"/>
</dbReference>
<organism evidence="3 4">
    <name type="scientific">Allacma fusca</name>
    <dbReference type="NCBI Taxonomy" id="39272"/>
    <lineage>
        <taxon>Eukaryota</taxon>
        <taxon>Metazoa</taxon>
        <taxon>Ecdysozoa</taxon>
        <taxon>Arthropoda</taxon>
        <taxon>Hexapoda</taxon>
        <taxon>Collembola</taxon>
        <taxon>Symphypleona</taxon>
        <taxon>Sminthuridae</taxon>
        <taxon>Allacma</taxon>
    </lineage>
</organism>
<dbReference type="Pfam" id="PF00665">
    <property type="entry name" value="rve"/>
    <property type="match status" value="1"/>
</dbReference>
<dbReference type="InterPro" id="IPR041588">
    <property type="entry name" value="Integrase_H2C2"/>
</dbReference>
<name>A0A8J2PKR0_9HEXA</name>
<dbReference type="GO" id="GO:0003964">
    <property type="term" value="F:RNA-directed DNA polymerase activity"/>
    <property type="evidence" value="ECO:0007669"/>
    <property type="project" value="UniProtKB-EC"/>
</dbReference>
<reference evidence="3" key="1">
    <citation type="submission" date="2021-06" db="EMBL/GenBank/DDBJ databases">
        <authorList>
            <person name="Hodson N. C."/>
            <person name="Mongue J. A."/>
            <person name="Jaron S. K."/>
        </authorList>
    </citation>
    <scope>NUCLEOTIDE SEQUENCE</scope>
</reference>
<feature type="domain" description="Integrase catalytic" evidence="2">
    <location>
        <begin position="89"/>
        <end position="247"/>
    </location>
</feature>